<dbReference type="InterPro" id="IPR050214">
    <property type="entry name" value="Cys_Synth/Cystath_Beta-Synth"/>
</dbReference>
<name>A0A7K2INC4_9ACTN</name>
<dbReference type="InterPro" id="IPR036052">
    <property type="entry name" value="TrpB-like_PALP_sf"/>
</dbReference>
<dbReference type="EMBL" id="WWHY01000001">
    <property type="protein sequence ID" value="MYR31459.1"/>
    <property type="molecule type" value="Genomic_DNA"/>
</dbReference>
<reference evidence="4 5" key="1">
    <citation type="journal article" date="2019" name="Nat. Commun.">
        <title>The antimicrobial potential of Streptomyces from insect microbiomes.</title>
        <authorList>
            <person name="Chevrette M.G."/>
            <person name="Carlson C.M."/>
            <person name="Ortega H.E."/>
            <person name="Thomas C."/>
            <person name="Ananiev G.E."/>
            <person name="Barns K.J."/>
            <person name="Book A.J."/>
            <person name="Cagnazzo J."/>
            <person name="Carlos C."/>
            <person name="Flanigan W."/>
            <person name="Grubbs K.J."/>
            <person name="Horn H.A."/>
            <person name="Hoffmann F.M."/>
            <person name="Klassen J.L."/>
            <person name="Knack J.J."/>
            <person name="Lewin G.R."/>
            <person name="McDonald B.R."/>
            <person name="Muller L."/>
            <person name="Melo W.G.P."/>
            <person name="Pinto-Tomas A.A."/>
            <person name="Schmitz A."/>
            <person name="Wendt-Pienkowski E."/>
            <person name="Wildman S."/>
            <person name="Zhao M."/>
            <person name="Zhang F."/>
            <person name="Bugni T.S."/>
            <person name="Andes D.R."/>
            <person name="Pupo M.T."/>
            <person name="Currie C.R."/>
        </authorList>
    </citation>
    <scope>NUCLEOTIDE SEQUENCE [LARGE SCALE GENOMIC DNA]</scope>
    <source>
        <strain evidence="4 5">SID5840</strain>
    </source>
</reference>
<comment type="caution">
    <text evidence="4">The sequence shown here is derived from an EMBL/GenBank/DDBJ whole genome shotgun (WGS) entry which is preliminary data.</text>
</comment>
<sequence length="381" mass="41108">MRTNIAPTPVPTPSPAEFLAAPATTMRRTPAGAVGNTPVLWVGEPYCGPRRGFWAKLEGHNPGGIKDRPALYMIERARESGRLAPGGRIVESTSGTLGLGLALAGITFGHPVTVVTDTGMEPLMVRLLRAHGAEVDIVDTPHPRGGWQQARRERVRALLDADPTAYSPDQYNNPHNVEAYRGLAHELIAQLGRIDTLVASVGTGGHSAGVGRELRRFLPHLRVVGVDAVGSGIFGQPSGKRIMRGLGSSIVPGNVDHGLFDEVHWVDPARAVRTARTLASTHYCSGGWSVGAVATVARWLAHTRPITERVVAIFPDGPQRYFDTVYNDDYCRAHGLLETPSTEEPEEIATPSERVVTAWTRCAKVGEIAEGRTDTVERGRR</sequence>
<organism evidence="4 5">
    <name type="scientific">Nocardiopsis alba</name>
    <dbReference type="NCBI Taxonomy" id="53437"/>
    <lineage>
        <taxon>Bacteria</taxon>
        <taxon>Bacillati</taxon>
        <taxon>Actinomycetota</taxon>
        <taxon>Actinomycetes</taxon>
        <taxon>Streptosporangiales</taxon>
        <taxon>Nocardiopsidaceae</taxon>
        <taxon>Nocardiopsis</taxon>
    </lineage>
</organism>
<dbReference type="Proteomes" id="UP000467124">
    <property type="component" value="Unassembled WGS sequence"/>
</dbReference>
<feature type="domain" description="Tryptophan synthase beta chain-like PALP" evidence="3">
    <location>
        <begin position="33"/>
        <end position="316"/>
    </location>
</feature>
<dbReference type="CDD" id="cd01561">
    <property type="entry name" value="CBS_like"/>
    <property type="match status" value="1"/>
</dbReference>
<proteinExistence type="predicted"/>
<protein>
    <submittedName>
        <fullName evidence="4">Pyridoxal-phosphate dependent enzyme</fullName>
    </submittedName>
</protein>
<dbReference type="PANTHER" id="PTHR10314">
    <property type="entry name" value="CYSTATHIONINE BETA-SYNTHASE"/>
    <property type="match status" value="1"/>
</dbReference>
<comment type="cofactor">
    <cofactor evidence="1">
        <name>pyridoxal 5'-phosphate</name>
        <dbReference type="ChEBI" id="CHEBI:597326"/>
    </cofactor>
</comment>
<evidence type="ECO:0000313" key="4">
    <source>
        <dbReference type="EMBL" id="MYR31459.1"/>
    </source>
</evidence>
<dbReference type="RefSeq" id="WP_161110294.1">
    <property type="nucleotide sequence ID" value="NZ_WWHY01000001.1"/>
</dbReference>
<dbReference type="Gene3D" id="3.40.50.1100">
    <property type="match status" value="2"/>
</dbReference>
<gene>
    <name evidence="4" type="ORF">GTW20_04055</name>
</gene>
<dbReference type="GO" id="GO:1901605">
    <property type="term" value="P:alpha-amino acid metabolic process"/>
    <property type="evidence" value="ECO:0007669"/>
    <property type="project" value="UniProtKB-ARBA"/>
</dbReference>
<evidence type="ECO:0000313" key="5">
    <source>
        <dbReference type="Proteomes" id="UP000467124"/>
    </source>
</evidence>
<dbReference type="InterPro" id="IPR001926">
    <property type="entry name" value="TrpB-like_PALP"/>
</dbReference>
<evidence type="ECO:0000259" key="3">
    <source>
        <dbReference type="Pfam" id="PF00291"/>
    </source>
</evidence>
<evidence type="ECO:0000256" key="1">
    <source>
        <dbReference type="ARBA" id="ARBA00001933"/>
    </source>
</evidence>
<keyword evidence="2" id="KW-0663">Pyridoxal phosphate</keyword>
<evidence type="ECO:0000256" key="2">
    <source>
        <dbReference type="ARBA" id="ARBA00022898"/>
    </source>
</evidence>
<dbReference type="Pfam" id="PF00291">
    <property type="entry name" value="PALP"/>
    <property type="match status" value="1"/>
</dbReference>
<accession>A0A7K2INC4</accession>
<dbReference type="AlphaFoldDB" id="A0A7K2INC4"/>
<dbReference type="SUPFAM" id="SSF53686">
    <property type="entry name" value="Tryptophan synthase beta subunit-like PLP-dependent enzymes"/>
    <property type="match status" value="1"/>
</dbReference>